<keyword evidence="1" id="KW-1133">Transmembrane helix</keyword>
<keyword evidence="1" id="KW-0472">Membrane</keyword>
<feature type="transmembrane region" description="Helical" evidence="1">
    <location>
        <begin position="76"/>
        <end position="97"/>
    </location>
</feature>
<dbReference type="AlphaFoldDB" id="A0A965ZGV0"/>
<reference evidence="2" key="2">
    <citation type="submission" date="2020-10" db="EMBL/GenBank/DDBJ databases">
        <title>Mucilaginibacter sp. nov., isolated from soil.</title>
        <authorList>
            <person name="Jeon C.O."/>
        </authorList>
    </citation>
    <scope>NUCLEOTIDE SEQUENCE</scope>
    <source>
        <strain evidence="2">R11</strain>
    </source>
</reference>
<proteinExistence type="predicted"/>
<evidence type="ECO:0000313" key="2">
    <source>
        <dbReference type="EMBL" id="NCD69426.1"/>
    </source>
</evidence>
<dbReference type="EMBL" id="WWEO01000041">
    <property type="protein sequence ID" value="NCD69426.1"/>
    <property type="molecule type" value="Genomic_DNA"/>
</dbReference>
<accession>A0A965ZGV0</accession>
<dbReference type="InterPro" id="IPR009937">
    <property type="entry name" value="Phage_holin_3_6"/>
</dbReference>
<comment type="caution">
    <text evidence="2">The sequence shown here is derived from an EMBL/GenBank/DDBJ whole genome shotgun (WGS) entry which is preliminary data.</text>
</comment>
<reference evidence="2" key="1">
    <citation type="submission" date="2020-01" db="EMBL/GenBank/DDBJ databases">
        <authorList>
            <person name="Seo Y.L."/>
        </authorList>
    </citation>
    <scope>NUCLEOTIDE SEQUENCE</scope>
    <source>
        <strain evidence="2">R11</strain>
    </source>
</reference>
<protein>
    <submittedName>
        <fullName evidence="2">Phage holin family protein</fullName>
    </submittedName>
</protein>
<organism evidence="2 3">
    <name type="scientific">Mucilaginibacter agri</name>
    <dbReference type="NCBI Taxonomy" id="2695265"/>
    <lineage>
        <taxon>Bacteria</taxon>
        <taxon>Pseudomonadati</taxon>
        <taxon>Bacteroidota</taxon>
        <taxon>Sphingobacteriia</taxon>
        <taxon>Sphingobacteriales</taxon>
        <taxon>Sphingobacteriaceae</taxon>
        <taxon>Mucilaginibacter</taxon>
    </lineage>
</organism>
<dbReference type="Proteomes" id="UP000638732">
    <property type="component" value="Unassembled WGS sequence"/>
</dbReference>
<dbReference type="RefSeq" id="WP_166585397.1">
    <property type="nucleotide sequence ID" value="NZ_WWEO01000041.1"/>
</dbReference>
<feature type="transmembrane region" description="Helical" evidence="1">
    <location>
        <begin position="40"/>
        <end position="70"/>
    </location>
</feature>
<gene>
    <name evidence="2" type="ORF">GSY63_08670</name>
</gene>
<evidence type="ECO:0000313" key="3">
    <source>
        <dbReference type="Proteomes" id="UP000638732"/>
    </source>
</evidence>
<name>A0A965ZGV0_9SPHI</name>
<evidence type="ECO:0000256" key="1">
    <source>
        <dbReference type="SAM" id="Phobius"/>
    </source>
</evidence>
<keyword evidence="3" id="KW-1185">Reference proteome</keyword>
<dbReference type="Pfam" id="PF07332">
    <property type="entry name" value="Phage_holin_3_6"/>
    <property type="match status" value="1"/>
</dbReference>
<sequence>MEEQEQKQQMHPPILEQLTEYAETRIKLVKYKAIDKSTSVAAGVVTDMAIMICLLLTFLFASFTLALFLADVFHSYWKGFGSVALIYLLIAIIVMAAKGSLKQPIVNALIKKIFSEN</sequence>
<keyword evidence="1" id="KW-0812">Transmembrane</keyword>